<feature type="chain" id="PRO_5011967067" evidence="9">
    <location>
        <begin position="21"/>
        <end position="967"/>
    </location>
</feature>
<evidence type="ECO:0000256" key="5">
    <source>
        <dbReference type="ARBA" id="ARBA00022729"/>
    </source>
</evidence>
<dbReference type="SUPFAM" id="SSF56935">
    <property type="entry name" value="Porins"/>
    <property type="match status" value="1"/>
</dbReference>
<reference evidence="12" key="1">
    <citation type="journal article" date="2017" name="Proc. Natl. Acad. Sci. U.S.A.">
        <title>Simulation of Deepwater Horizon oil plume reveals substrate specialization within a complex community of hydrocarbon-degraders.</title>
        <authorList>
            <person name="Hu P."/>
            <person name="Dubinsky E.A."/>
            <person name="Probst A.J."/>
            <person name="Wang J."/>
            <person name="Sieber C.M.K."/>
            <person name="Tom L.M."/>
            <person name="Gardinali P."/>
            <person name="Banfield J.F."/>
            <person name="Atlas R.M."/>
            <person name="Andersen G.L."/>
        </authorList>
    </citation>
    <scope>NUCLEOTIDE SEQUENCE [LARGE SCALE GENOMIC DNA]</scope>
</reference>
<dbReference type="Gene3D" id="2.170.130.10">
    <property type="entry name" value="TonB-dependent receptor, plug domain"/>
    <property type="match status" value="1"/>
</dbReference>
<evidence type="ECO:0000256" key="1">
    <source>
        <dbReference type="ARBA" id="ARBA00004571"/>
    </source>
</evidence>
<dbReference type="GO" id="GO:0015344">
    <property type="term" value="F:siderophore uptake transmembrane transporter activity"/>
    <property type="evidence" value="ECO:0007669"/>
    <property type="project" value="TreeGrafter"/>
</dbReference>
<dbReference type="NCBIfam" id="TIGR04057">
    <property type="entry name" value="SusC_RagA_signa"/>
    <property type="match status" value="1"/>
</dbReference>
<evidence type="ECO:0000259" key="10">
    <source>
        <dbReference type="Pfam" id="PF07715"/>
    </source>
</evidence>
<evidence type="ECO:0000256" key="2">
    <source>
        <dbReference type="ARBA" id="ARBA00022448"/>
    </source>
</evidence>
<evidence type="ECO:0000256" key="4">
    <source>
        <dbReference type="ARBA" id="ARBA00022692"/>
    </source>
</evidence>
<dbReference type="PROSITE" id="PS52016">
    <property type="entry name" value="TONB_DEPENDENT_REC_3"/>
    <property type="match status" value="1"/>
</dbReference>
<dbReference type="InterPro" id="IPR037066">
    <property type="entry name" value="Plug_dom_sf"/>
</dbReference>
<dbReference type="GO" id="GO:0009279">
    <property type="term" value="C:cell outer membrane"/>
    <property type="evidence" value="ECO:0007669"/>
    <property type="project" value="UniProtKB-SubCell"/>
</dbReference>
<dbReference type="NCBIfam" id="TIGR04056">
    <property type="entry name" value="OMP_RagA_SusC"/>
    <property type="match status" value="1"/>
</dbReference>
<dbReference type="Pfam" id="PF07715">
    <property type="entry name" value="Plug"/>
    <property type="match status" value="1"/>
</dbReference>
<evidence type="ECO:0000256" key="3">
    <source>
        <dbReference type="ARBA" id="ARBA00022452"/>
    </source>
</evidence>
<accession>A0A1Z8B0K4</accession>
<dbReference type="SUPFAM" id="SSF49464">
    <property type="entry name" value="Carboxypeptidase regulatory domain-like"/>
    <property type="match status" value="1"/>
</dbReference>
<dbReference type="GO" id="GO:0044718">
    <property type="term" value="P:siderophore transmembrane transport"/>
    <property type="evidence" value="ECO:0007669"/>
    <property type="project" value="TreeGrafter"/>
</dbReference>
<comment type="similarity">
    <text evidence="8">Belongs to the TonB-dependent receptor family.</text>
</comment>
<dbReference type="InterPro" id="IPR023997">
    <property type="entry name" value="TonB-dep_OMP_SusC/RagA_CS"/>
</dbReference>
<keyword evidence="5 9" id="KW-0732">Signal</keyword>
<feature type="signal peptide" evidence="9">
    <location>
        <begin position="1"/>
        <end position="20"/>
    </location>
</feature>
<dbReference type="Pfam" id="PF13715">
    <property type="entry name" value="CarbopepD_reg_2"/>
    <property type="match status" value="1"/>
</dbReference>
<dbReference type="PANTHER" id="PTHR30069:SF29">
    <property type="entry name" value="HEMOGLOBIN AND HEMOGLOBIN-HAPTOGLOBIN-BINDING PROTEIN 1-RELATED"/>
    <property type="match status" value="1"/>
</dbReference>
<organism evidence="11 12">
    <name type="scientific">Nonlabens dokdonensis</name>
    <dbReference type="NCBI Taxonomy" id="328515"/>
    <lineage>
        <taxon>Bacteria</taxon>
        <taxon>Pseudomonadati</taxon>
        <taxon>Bacteroidota</taxon>
        <taxon>Flavobacteriia</taxon>
        <taxon>Flavobacteriales</taxon>
        <taxon>Flavobacteriaceae</taxon>
        <taxon>Nonlabens</taxon>
    </lineage>
</organism>
<comment type="subcellular location">
    <subcellularLocation>
        <location evidence="1 8">Cell outer membrane</location>
        <topology evidence="1 8">Multi-pass membrane protein</topology>
    </subcellularLocation>
</comment>
<dbReference type="InterPro" id="IPR023996">
    <property type="entry name" value="TonB-dep_OMP_SusC/RagA"/>
</dbReference>
<evidence type="ECO:0000313" key="12">
    <source>
        <dbReference type="Proteomes" id="UP000196102"/>
    </source>
</evidence>
<keyword evidence="7 8" id="KW-0998">Cell outer membrane</keyword>
<dbReference type="InterPro" id="IPR036942">
    <property type="entry name" value="Beta-barrel_TonB_sf"/>
</dbReference>
<dbReference type="InterPro" id="IPR008969">
    <property type="entry name" value="CarboxyPept-like_regulatory"/>
</dbReference>
<keyword evidence="2 8" id="KW-0813">Transport</keyword>
<keyword evidence="4 8" id="KW-0812">Transmembrane</keyword>
<dbReference type="Gene3D" id="2.60.40.1120">
    <property type="entry name" value="Carboxypeptidase-like, regulatory domain"/>
    <property type="match status" value="1"/>
</dbReference>
<evidence type="ECO:0000256" key="9">
    <source>
        <dbReference type="SAM" id="SignalP"/>
    </source>
</evidence>
<protein>
    <submittedName>
        <fullName evidence="11">SusC/RagA family TonB-linked outer membrane protein</fullName>
    </submittedName>
</protein>
<evidence type="ECO:0000256" key="8">
    <source>
        <dbReference type="PROSITE-ProRule" id="PRU01360"/>
    </source>
</evidence>
<dbReference type="RefSeq" id="WP_303686480.1">
    <property type="nucleotide sequence ID" value="NZ_CAJXYO010000035.1"/>
</dbReference>
<proteinExistence type="inferred from homology"/>
<dbReference type="AlphaFoldDB" id="A0A1Z8B0K4"/>
<keyword evidence="3 8" id="KW-1134">Transmembrane beta strand</keyword>
<dbReference type="Gene3D" id="2.40.170.20">
    <property type="entry name" value="TonB-dependent receptor, beta-barrel domain"/>
    <property type="match status" value="1"/>
</dbReference>
<dbReference type="PANTHER" id="PTHR30069">
    <property type="entry name" value="TONB-DEPENDENT OUTER MEMBRANE RECEPTOR"/>
    <property type="match status" value="1"/>
</dbReference>
<evidence type="ECO:0000256" key="6">
    <source>
        <dbReference type="ARBA" id="ARBA00023136"/>
    </source>
</evidence>
<dbReference type="InterPro" id="IPR039426">
    <property type="entry name" value="TonB-dep_rcpt-like"/>
</dbReference>
<evidence type="ECO:0000313" key="11">
    <source>
        <dbReference type="EMBL" id="OUS16114.1"/>
    </source>
</evidence>
<sequence length="967" mass="104241">MNQKFKAVILLFLLPFFAFAQSVITGTVLESNGLPALGATVAVKGTSNGTSTDFDGKYTLNNVPSDAVIVFSFVGYITQEIPYTGQSTINITLEEDASELDTIVLIGYGSTTKQNVTAAQTTVSDEEFNKGAIVSPGQLLAGKAAGVQVTAATGRPGDGPRIRVRAGSTLSANADPLYVVDGIPLDATNANLNTINPAEIESFTILKDASATAIYGNRASNGVILITTKKGKLSSDLKIGYNVQFAIDNNTDRLDVLTGDEFRALINDIGSPEDIALLGTANTDWQEEIYQTATRAIHNITLQKGFENTAIRANIGYTNQNGTLKTSGYERTSLNASVIQKLLNNDLKLTLSVQGALEEVRSADEGAIGSAIDFDPTQPAFDPNGPNGFFEYFQSNGTISNLAPRNPLGLLESLDAETANNQIRTTLQADYKIPGVEGLKFNGTVGVDYNEFDSFSNRLPNSGVGLTTGAIKSSSNGLRINQLINGRLDYKKELTSIESTIDLTVGSSLQAFRRESTSFSLDNTGVAIDPFIAFNENRLVSFFGRASIDIKDLLVLSASVSRDGTSRFSPDNRWGTFGGASAALKLTNTDFIQNSGFVSQLKLRGGFGVTGQQEIGQDFLFIPRSTPSNAQAQVQIGNQFFTTLRPELTTDLKWEETTQYNVGLDYGFFDDVLTGSIDVYTRDTEDLLQFGPLAAGSLGNFALQNVGATRSRGIELAANVKLLQTENFNWDIGGNLTFNEIEITDLSLGSNDAPVPQTPVGGAGFNNFIQEWAVGADPTSFLVYRQVYDAEGNPLDGVFADRNGDNVINSDDRVRYKKGNPDAFFGFTSNFNYKRFDMSFTLRGAVGGYNYNNVRAARENADAVTENAGDWLNNSTAGILDNSFQSAPLNLLFSSEYIEKSDFVRLDNLSLGYTFNTDKVGIRASVTGTNLFVITDYSGLDPEIGNGVDGAIFPRSRGVIFGLNFEF</sequence>
<keyword evidence="6 8" id="KW-0472">Membrane</keyword>
<comment type="caution">
    <text evidence="11">The sequence shown here is derived from an EMBL/GenBank/DDBJ whole genome shotgun (WGS) entry which is preliminary data.</text>
</comment>
<gene>
    <name evidence="11" type="ORF">A9Q93_05905</name>
</gene>
<dbReference type="InterPro" id="IPR012910">
    <property type="entry name" value="Plug_dom"/>
</dbReference>
<evidence type="ECO:0000256" key="7">
    <source>
        <dbReference type="ARBA" id="ARBA00023237"/>
    </source>
</evidence>
<feature type="domain" description="TonB-dependent receptor plug" evidence="10">
    <location>
        <begin position="113"/>
        <end position="223"/>
    </location>
</feature>
<dbReference type="Proteomes" id="UP000196102">
    <property type="component" value="Unassembled WGS sequence"/>
</dbReference>
<dbReference type="EMBL" id="MAAX01000097">
    <property type="protein sequence ID" value="OUS16114.1"/>
    <property type="molecule type" value="Genomic_DNA"/>
</dbReference>
<name>A0A1Z8B0K4_9FLAO</name>